<evidence type="ECO:0000256" key="2">
    <source>
        <dbReference type="ARBA" id="ARBA00023015"/>
    </source>
</evidence>
<dbReference type="PRINTS" id="PR00039">
    <property type="entry name" value="HTHLYSR"/>
</dbReference>
<accession>A0A2S6GUT5</accession>
<name>A0A2S6GUT5_9PSEU</name>
<gene>
    <name evidence="6" type="ORF">CLV40_104215</name>
</gene>
<dbReference type="SUPFAM" id="SSF46785">
    <property type="entry name" value="Winged helix' DNA-binding domain"/>
    <property type="match status" value="1"/>
</dbReference>
<dbReference type="AlphaFoldDB" id="A0A2S6GUT5"/>
<dbReference type="Proteomes" id="UP000239203">
    <property type="component" value="Unassembled WGS sequence"/>
</dbReference>
<evidence type="ECO:0000313" key="6">
    <source>
        <dbReference type="EMBL" id="PPK68970.1"/>
    </source>
</evidence>
<dbReference type="InterPro" id="IPR036390">
    <property type="entry name" value="WH_DNA-bd_sf"/>
</dbReference>
<dbReference type="PROSITE" id="PS50931">
    <property type="entry name" value="HTH_LYSR"/>
    <property type="match status" value="1"/>
</dbReference>
<dbReference type="CDD" id="cd08414">
    <property type="entry name" value="PBP2_LTTR_aromatics_like"/>
    <property type="match status" value="1"/>
</dbReference>
<evidence type="ECO:0000259" key="5">
    <source>
        <dbReference type="PROSITE" id="PS50931"/>
    </source>
</evidence>
<dbReference type="InterPro" id="IPR005119">
    <property type="entry name" value="LysR_subst-bd"/>
</dbReference>
<dbReference type="PANTHER" id="PTHR30346:SF30">
    <property type="entry name" value="SMALL NEUTRAL PROTEASE REGULATORY PROTEIN"/>
    <property type="match status" value="1"/>
</dbReference>
<proteinExistence type="inferred from homology"/>
<dbReference type="InterPro" id="IPR000847">
    <property type="entry name" value="LysR_HTH_N"/>
</dbReference>
<dbReference type="OrthoDB" id="3171102at2"/>
<evidence type="ECO:0000256" key="4">
    <source>
        <dbReference type="ARBA" id="ARBA00023163"/>
    </source>
</evidence>
<evidence type="ECO:0000256" key="1">
    <source>
        <dbReference type="ARBA" id="ARBA00009437"/>
    </source>
</evidence>
<reference evidence="6 7" key="1">
    <citation type="submission" date="2018-02" db="EMBL/GenBank/DDBJ databases">
        <title>Genomic Encyclopedia of Archaeal and Bacterial Type Strains, Phase II (KMG-II): from individual species to whole genera.</title>
        <authorList>
            <person name="Goeker M."/>
        </authorList>
    </citation>
    <scope>NUCLEOTIDE SEQUENCE [LARGE SCALE GENOMIC DNA]</scope>
    <source>
        <strain evidence="6 7">YU 961-1</strain>
    </source>
</reference>
<comment type="caution">
    <text evidence="6">The sequence shown here is derived from an EMBL/GenBank/DDBJ whole genome shotgun (WGS) entry which is preliminary data.</text>
</comment>
<comment type="similarity">
    <text evidence="1">Belongs to the LysR transcriptional regulatory family.</text>
</comment>
<dbReference type="SUPFAM" id="SSF53850">
    <property type="entry name" value="Periplasmic binding protein-like II"/>
    <property type="match status" value="1"/>
</dbReference>
<evidence type="ECO:0000313" key="7">
    <source>
        <dbReference type="Proteomes" id="UP000239203"/>
    </source>
</evidence>
<keyword evidence="7" id="KW-1185">Reference proteome</keyword>
<organism evidence="6 7">
    <name type="scientific">Actinokineospora auranticolor</name>
    <dbReference type="NCBI Taxonomy" id="155976"/>
    <lineage>
        <taxon>Bacteria</taxon>
        <taxon>Bacillati</taxon>
        <taxon>Actinomycetota</taxon>
        <taxon>Actinomycetes</taxon>
        <taxon>Pseudonocardiales</taxon>
        <taxon>Pseudonocardiaceae</taxon>
        <taxon>Actinokineospora</taxon>
    </lineage>
</organism>
<evidence type="ECO:0000256" key="3">
    <source>
        <dbReference type="ARBA" id="ARBA00023125"/>
    </source>
</evidence>
<dbReference type="InterPro" id="IPR036388">
    <property type="entry name" value="WH-like_DNA-bd_sf"/>
</dbReference>
<keyword evidence="4" id="KW-0804">Transcription</keyword>
<feature type="domain" description="HTH lysR-type" evidence="5">
    <location>
        <begin position="3"/>
        <end position="60"/>
    </location>
</feature>
<dbReference type="Gene3D" id="1.10.10.10">
    <property type="entry name" value="Winged helix-like DNA-binding domain superfamily/Winged helix DNA-binding domain"/>
    <property type="match status" value="1"/>
</dbReference>
<dbReference type="GO" id="GO:0003677">
    <property type="term" value="F:DNA binding"/>
    <property type="evidence" value="ECO:0007669"/>
    <property type="project" value="UniProtKB-KW"/>
</dbReference>
<keyword evidence="2" id="KW-0805">Transcription regulation</keyword>
<dbReference type="GO" id="GO:0032993">
    <property type="term" value="C:protein-DNA complex"/>
    <property type="evidence" value="ECO:0007669"/>
    <property type="project" value="TreeGrafter"/>
</dbReference>
<dbReference type="PANTHER" id="PTHR30346">
    <property type="entry name" value="TRANSCRIPTIONAL DUAL REGULATOR HCAR-RELATED"/>
    <property type="match status" value="1"/>
</dbReference>
<dbReference type="GO" id="GO:0003700">
    <property type="term" value="F:DNA-binding transcription factor activity"/>
    <property type="evidence" value="ECO:0007669"/>
    <property type="project" value="InterPro"/>
</dbReference>
<sequence>MELELRHFKIIVAVAEAGSITKAASTLGLAQPALTAQLHRIERALGGPLFERDRKGARPTPLGELVLSRARLLLPAVSGLREEAARFANNASLPGDTPSRLRLGSATGPVLGGLVHQLNAAYPDLHVTTHVSWSSEELAAMVADGRVDYTLAGVCGDAPPPSQPGLIWRTLATDPVFVLLSDKHPLSTQSEVELGDLAGVQWGATPGDGCFADCFAAACARAGFTPRTLYETDVVSCIDLVESGDAVVLCQPMFRQMPGVVAVPIAGNPLRWRNLIGWHPDGSAAAFSDQLVKLASQAYADVIARSARYTEFLRDHPGFGVELPEGPSSN</sequence>
<dbReference type="RefSeq" id="WP_104478506.1">
    <property type="nucleotide sequence ID" value="NZ_CP154825.1"/>
</dbReference>
<dbReference type="EMBL" id="PTIX01000004">
    <property type="protein sequence ID" value="PPK68970.1"/>
    <property type="molecule type" value="Genomic_DNA"/>
</dbReference>
<protein>
    <submittedName>
        <fullName evidence="6">DNA-binding transcriptional LysR family regulator</fullName>
    </submittedName>
</protein>
<dbReference type="Pfam" id="PF00126">
    <property type="entry name" value="HTH_1"/>
    <property type="match status" value="1"/>
</dbReference>
<keyword evidence="3 6" id="KW-0238">DNA-binding</keyword>
<dbReference type="Pfam" id="PF03466">
    <property type="entry name" value="LysR_substrate"/>
    <property type="match status" value="1"/>
</dbReference>
<dbReference type="Gene3D" id="3.40.190.290">
    <property type="match status" value="1"/>
</dbReference>